<comment type="caution">
    <text evidence="1">The sequence shown here is derived from an EMBL/GenBank/DDBJ whole genome shotgun (WGS) entry which is preliminary data.</text>
</comment>
<organism evidence="1 2">
    <name type="scientific">Trichinella patagoniensis</name>
    <dbReference type="NCBI Taxonomy" id="990121"/>
    <lineage>
        <taxon>Eukaryota</taxon>
        <taxon>Metazoa</taxon>
        <taxon>Ecdysozoa</taxon>
        <taxon>Nematoda</taxon>
        <taxon>Enoplea</taxon>
        <taxon>Dorylaimia</taxon>
        <taxon>Trichinellida</taxon>
        <taxon>Trichinellidae</taxon>
        <taxon>Trichinella</taxon>
    </lineage>
</organism>
<keyword evidence="2" id="KW-1185">Reference proteome</keyword>
<dbReference type="EMBL" id="JYDQ01004636">
    <property type="protein sequence ID" value="KRX91329.1"/>
    <property type="molecule type" value="Genomic_DNA"/>
</dbReference>
<evidence type="ECO:0000313" key="1">
    <source>
        <dbReference type="EMBL" id="KRX91329.1"/>
    </source>
</evidence>
<reference evidence="1" key="1">
    <citation type="submission" date="2015-01" db="EMBL/GenBank/DDBJ databases">
        <title>Evolution of Trichinella species and genotypes.</title>
        <authorList>
            <person name="Korhonen P.K."/>
            <person name="Edoardo P."/>
            <person name="Giuseppe L.R."/>
            <person name="Gasser R.B."/>
        </authorList>
    </citation>
    <scope>NUCLEOTIDE SEQUENCE [LARGE SCALE GENOMIC DNA]</scope>
    <source>
        <strain evidence="1">ISS2496</strain>
    </source>
</reference>
<gene>
    <name evidence="1" type="ORF">T12_8425</name>
</gene>
<evidence type="ECO:0000313" key="2">
    <source>
        <dbReference type="Proteomes" id="UP000054783"/>
    </source>
</evidence>
<accession>A0A0V0XTG2</accession>
<name>A0A0V0XTG2_9BILA</name>
<protein>
    <submittedName>
        <fullName evidence="1">Uncharacterized protein</fullName>
    </submittedName>
</protein>
<dbReference type="AlphaFoldDB" id="A0A0V0XTG2"/>
<proteinExistence type="predicted"/>
<sequence length="46" mass="5173">MKDIAPTELEEIDVTIKLANRDTISPFGIVRDVEIDFVPLFLVDPS</sequence>
<dbReference type="Proteomes" id="UP000054783">
    <property type="component" value="Unassembled WGS sequence"/>
</dbReference>